<keyword evidence="2" id="KW-1133">Transmembrane helix</keyword>
<keyword evidence="2" id="KW-0812">Transmembrane</keyword>
<dbReference type="Proteomes" id="UP000007646">
    <property type="component" value="Unassembled WGS sequence"/>
</dbReference>
<keyword evidence="2" id="KW-0472">Membrane</keyword>
<sequence>MEAVPPARPRLLGILLQVVRLSVLLIQNRAHLYNLLLLKIILFNHWVSGLAQEAHPPPGAAVCPVGRALRAGLALIEIPVWLVLWVPRLVWGSVLGCARASGLSPWCLDAWEQLGLSVATWMDLLMSCLHSLMLVALLVLLLVWRLCRVAHRFSLGQLRSKNHMVLELLAPLKLLYWWVESTAGLASWYLAYFVTWTTCLASHLLQGAFEHTAQLAQEAEPQEASWILPESPLPDSLTPEAGSALPEPESPGE</sequence>
<feature type="region of interest" description="Disordered" evidence="1">
    <location>
        <begin position="228"/>
        <end position="253"/>
    </location>
</feature>
<dbReference type="AlphaFoldDB" id="G5E6T8"/>
<gene>
    <name evidence="3" type="primary">TMEM270</name>
</gene>
<evidence type="ECO:0000313" key="4">
    <source>
        <dbReference type="Proteomes" id="UP000007646"/>
    </source>
</evidence>
<protein>
    <submittedName>
        <fullName evidence="3">Transmembrane protein 270</fullName>
    </submittedName>
</protein>
<evidence type="ECO:0000313" key="3">
    <source>
        <dbReference type="Ensembl" id="ENSLAFP00000005929.2"/>
    </source>
</evidence>
<evidence type="ECO:0000256" key="2">
    <source>
        <dbReference type="SAM" id="Phobius"/>
    </source>
</evidence>
<dbReference type="eggNOG" id="ENOG502T0K9">
    <property type="taxonomic scope" value="Eukaryota"/>
</dbReference>
<reference evidence="3" key="3">
    <citation type="submission" date="2025-09" db="UniProtKB">
        <authorList>
            <consortium name="Ensembl"/>
        </authorList>
    </citation>
    <scope>IDENTIFICATION</scope>
    <source>
        <strain evidence="3">Isolate ISIS603380</strain>
    </source>
</reference>
<dbReference type="PANTHER" id="PTHR37369:SF1">
    <property type="entry name" value="TRANSMEMBRANE PROTEIN 270"/>
    <property type="match status" value="1"/>
</dbReference>
<dbReference type="OMA" id="LYWWVES"/>
<organism evidence="3 4">
    <name type="scientific">Loxodonta africana</name>
    <name type="common">African elephant</name>
    <dbReference type="NCBI Taxonomy" id="9785"/>
    <lineage>
        <taxon>Eukaryota</taxon>
        <taxon>Metazoa</taxon>
        <taxon>Chordata</taxon>
        <taxon>Craniata</taxon>
        <taxon>Vertebrata</taxon>
        <taxon>Euteleostomi</taxon>
        <taxon>Mammalia</taxon>
        <taxon>Eutheria</taxon>
        <taxon>Afrotheria</taxon>
        <taxon>Proboscidea</taxon>
        <taxon>Elephantidae</taxon>
        <taxon>Loxodonta</taxon>
    </lineage>
</organism>
<dbReference type="Ensembl" id="ENSLAFT00000007055.2">
    <property type="protein sequence ID" value="ENSLAFP00000005929.2"/>
    <property type="gene ID" value="ENSLAFG00000007056.2"/>
</dbReference>
<name>G5E6T8_LOXAF</name>
<accession>G5E6T8</accession>
<reference evidence="3 4" key="1">
    <citation type="submission" date="2009-06" db="EMBL/GenBank/DDBJ databases">
        <title>The Genome Sequence of Loxodonta africana (African elephant).</title>
        <authorList>
            <person name="Di Palma F."/>
            <person name="Heiman D."/>
            <person name="Young S."/>
            <person name="Johnson J."/>
            <person name="Lander E.S."/>
            <person name="Lindblad-Toh K."/>
        </authorList>
    </citation>
    <scope>NUCLEOTIDE SEQUENCE [LARGE SCALE GENOMIC DNA]</scope>
    <source>
        <strain evidence="3 4">Isolate ISIS603380</strain>
    </source>
</reference>
<proteinExistence type="predicted"/>
<dbReference type="FunCoup" id="G5E6T8">
    <property type="interactions" value="1"/>
</dbReference>
<keyword evidence="4" id="KW-1185">Reference proteome</keyword>
<feature type="transmembrane region" description="Helical" evidence="2">
    <location>
        <begin position="185"/>
        <end position="205"/>
    </location>
</feature>
<dbReference type="GeneTree" id="ENSGT00390000009243"/>
<feature type="transmembrane region" description="Helical" evidence="2">
    <location>
        <begin position="124"/>
        <end position="144"/>
    </location>
</feature>
<reference evidence="3" key="2">
    <citation type="submission" date="2025-08" db="UniProtKB">
        <authorList>
            <consortium name="Ensembl"/>
        </authorList>
    </citation>
    <scope>IDENTIFICATION</scope>
    <source>
        <strain evidence="3">Isolate ISIS603380</strain>
    </source>
</reference>
<dbReference type="HOGENOM" id="CLU_1049556_0_0_1"/>
<dbReference type="InterPro" id="IPR029166">
    <property type="entry name" value="WBS28"/>
</dbReference>
<dbReference type="Pfam" id="PF15164">
    <property type="entry name" value="WBS28"/>
    <property type="match status" value="1"/>
</dbReference>
<dbReference type="InParanoid" id="G5E6T8"/>
<dbReference type="PANTHER" id="PTHR37369">
    <property type="entry name" value="TRANSMEMBRANE PROTEIN 270"/>
    <property type="match status" value="1"/>
</dbReference>
<evidence type="ECO:0000256" key="1">
    <source>
        <dbReference type="SAM" id="MobiDB-lite"/>
    </source>
</evidence>